<dbReference type="AlphaFoldDB" id="A0A2G5HQZ2"/>
<proteinExistence type="predicted"/>
<name>A0A2G5HQZ2_CERBT</name>
<reference evidence="3 5" key="2">
    <citation type="submission" date="2023-09" db="EMBL/GenBank/DDBJ databases">
        <title>Complete-Gapless Cercospora beticola genome.</title>
        <authorList>
            <person name="Wyatt N.A."/>
            <person name="Spanner R.E."/>
            <person name="Bolton M.D."/>
        </authorList>
    </citation>
    <scope>NUCLEOTIDE SEQUENCE [LARGE SCALE GENOMIC DNA]</scope>
    <source>
        <strain evidence="3">Cb09-40</strain>
    </source>
</reference>
<evidence type="ECO:0000313" key="3">
    <source>
        <dbReference type="EMBL" id="WPB05287.1"/>
    </source>
</evidence>
<evidence type="ECO:0008006" key="6">
    <source>
        <dbReference type="Google" id="ProtNLM"/>
    </source>
</evidence>
<feature type="compositionally biased region" description="Low complexity" evidence="1">
    <location>
        <begin position="1"/>
        <end position="15"/>
    </location>
</feature>
<feature type="compositionally biased region" description="Gly residues" evidence="1">
    <location>
        <begin position="16"/>
        <end position="28"/>
    </location>
</feature>
<sequence length="107" mass="10939">MSYNDNDNDNSYGSSGRQGGDAGYGAGRSYGDDDVGRESGVNADGSYGSSRNEGLGDSSYGSSNRTGGGDSYGSSNTYGSSGRTGGDSYGVSDPLLQITEIYVELPR</sequence>
<evidence type="ECO:0000256" key="1">
    <source>
        <dbReference type="SAM" id="MobiDB-lite"/>
    </source>
</evidence>
<gene>
    <name evidence="2" type="ORF">CB0940_08705</name>
    <name evidence="3" type="ORF">RHO25_009939</name>
</gene>
<protein>
    <recommendedName>
        <fullName evidence="6">Stress protein DDR48</fullName>
    </recommendedName>
</protein>
<dbReference type="Proteomes" id="UP001302367">
    <property type="component" value="Chromosome 6"/>
</dbReference>
<organism evidence="2 4">
    <name type="scientific">Cercospora beticola</name>
    <name type="common">Sugarbeet leaf spot fungus</name>
    <dbReference type="NCBI Taxonomy" id="122368"/>
    <lineage>
        <taxon>Eukaryota</taxon>
        <taxon>Fungi</taxon>
        <taxon>Dikarya</taxon>
        <taxon>Ascomycota</taxon>
        <taxon>Pezizomycotina</taxon>
        <taxon>Dothideomycetes</taxon>
        <taxon>Dothideomycetidae</taxon>
        <taxon>Mycosphaerellales</taxon>
        <taxon>Mycosphaerellaceae</taxon>
        <taxon>Cercospora</taxon>
    </lineage>
</organism>
<dbReference type="EMBL" id="LKMD01000104">
    <property type="protein sequence ID" value="PIA94961.1"/>
    <property type="molecule type" value="Genomic_DNA"/>
</dbReference>
<evidence type="ECO:0000313" key="5">
    <source>
        <dbReference type="Proteomes" id="UP001302367"/>
    </source>
</evidence>
<evidence type="ECO:0000313" key="2">
    <source>
        <dbReference type="EMBL" id="PIA94961.1"/>
    </source>
</evidence>
<reference evidence="2 4" key="1">
    <citation type="submission" date="2015-10" db="EMBL/GenBank/DDBJ databases">
        <title>The cercosporin biosynthetic gene cluster was horizontally transferred to several fungal lineages and shown to be expanded in Cercospora beticola based on microsynteny with recipient genomes.</title>
        <authorList>
            <person name="De Jonge R."/>
            <person name="Ebert M.K."/>
            <person name="Suttle J.C."/>
            <person name="Jurick Ii W.M."/>
            <person name="Secor G.A."/>
            <person name="Thomma B.P."/>
            <person name="Van De Peer Y."/>
            <person name="Bolton M.D."/>
        </authorList>
    </citation>
    <scope>NUCLEOTIDE SEQUENCE [LARGE SCALE GENOMIC DNA]</scope>
    <source>
        <strain evidence="2 4">09-40</strain>
    </source>
</reference>
<evidence type="ECO:0000313" key="4">
    <source>
        <dbReference type="Proteomes" id="UP000230605"/>
    </source>
</evidence>
<dbReference type="EMBL" id="CP134189">
    <property type="protein sequence ID" value="WPB05287.1"/>
    <property type="molecule type" value="Genomic_DNA"/>
</dbReference>
<dbReference type="OrthoDB" id="10559427at2759"/>
<accession>A0A2G5HQZ2</accession>
<dbReference type="Proteomes" id="UP000230605">
    <property type="component" value="Chromosome 6"/>
</dbReference>
<feature type="compositionally biased region" description="Low complexity" evidence="1">
    <location>
        <begin position="72"/>
        <end position="81"/>
    </location>
</feature>
<keyword evidence="5" id="KW-1185">Reference proteome</keyword>
<feature type="region of interest" description="Disordered" evidence="1">
    <location>
        <begin position="1"/>
        <end position="95"/>
    </location>
</feature>